<reference evidence="2" key="1">
    <citation type="submission" date="2015-04" db="UniProtKB">
        <authorList>
            <consortium name="EnsemblPlants"/>
        </authorList>
    </citation>
    <scope>IDENTIFICATION</scope>
</reference>
<feature type="region of interest" description="Disordered" evidence="1">
    <location>
        <begin position="1"/>
        <end position="24"/>
    </location>
</feature>
<name>A0A0E0BGY1_9ORYZ</name>
<dbReference type="Proteomes" id="UP000026961">
    <property type="component" value="Chromosome 11"/>
</dbReference>
<dbReference type="AlphaFoldDB" id="A0A0E0BGY1"/>
<dbReference type="EnsemblPlants" id="OGLUM11G07110.1">
    <property type="protein sequence ID" value="OGLUM11G07110.1"/>
    <property type="gene ID" value="OGLUM11G07110"/>
</dbReference>
<sequence>MESSLASVGPVQETTIQKPFNQGLESSYVPKKQKNCAGQSSSNNYDNTIKKAINIKGPGQEECCCGTGIGCSSK</sequence>
<organism evidence="2">
    <name type="scientific">Oryza glumipatula</name>
    <dbReference type="NCBI Taxonomy" id="40148"/>
    <lineage>
        <taxon>Eukaryota</taxon>
        <taxon>Viridiplantae</taxon>
        <taxon>Streptophyta</taxon>
        <taxon>Embryophyta</taxon>
        <taxon>Tracheophyta</taxon>
        <taxon>Spermatophyta</taxon>
        <taxon>Magnoliopsida</taxon>
        <taxon>Liliopsida</taxon>
        <taxon>Poales</taxon>
        <taxon>Poaceae</taxon>
        <taxon>BOP clade</taxon>
        <taxon>Oryzoideae</taxon>
        <taxon>Oryzeae</taxon>
        <taxon>Oryzinae</taxon>
        <taxon>Oryza</taxon>
    </lineage>
</organism>
<keyword evidence="3" id="KW-1185">Reference proteome</keyword>
<protein>
    <submittedName>
        <fullName evidence="2">Uncharacterized protein</fullName>
    </submittedName>
</protein>
<proteinExistence type="predicted"/>
<evidence type="ECO:0000313" key="2">
    <source>
        <dbReference type="EnsemblPlants" id="OGLUM11G07110.1"/>
    </source>
</evidence>
<dbReference type="Gramene" id="OGLUM11G07110.1">
    <property type="protein sequence ID" value="OGLUM11G07110.1"/>
    <property type="gene ID" value="OGLUM11G07110"/>
</dbReference>
<dbReference type="HOGENOM" id="CLU_2691738_0_0_1"/>
<reference evidence="2" key="2">
    <citation type="submission" date="2018-05" db="EMBL/GenBank/DDBJ databases">
        <title>OgluRS3 (Oryza glumaepatula Reference Sequence Version 3).</title>
        <authorList>
            <person name="Zhang J."/>
            <person name="Kudrna D."/>
            <person name="Lee S."/>
            <person name="Talag J."/>
            <person name="Welchert J."/>
            <person name="Wing R.A."/>
        </authorList>
    </citation>
    <scope>NUCLEOTIDE SEQUENCE [LARGE SCALE GENOMIC DNA]</scope>
</reference>
<accession>A0A0E0BGY1</accession>
<evidence type="ECO:0000313" key="3">
    <source>
        <dbReference type="Proteomes" id="UP000026961"/>
    </source>
</evidence>
<evidence type="ECO:0000256" key="1">
    <source>
        <dbReference type="SAM" id="MobiDB-lite"/>
    </source>
</evidence>